<reference evidence="1 2" key="2">
    <citation type="journal article" date="2022" name="Mol. Ecol. Resour.">
        <title>The genomes of chicory, endive, great burdock and yacon provide insights into Asteraceae paleo-polyploidization history and plant inulin production.</title>
        <authorList>
            <person name="Fan W."/>
            <person name="Wang S."/>
            <person name="Wang H."/>
            <person name="Wang A."/>
            <person name="Jiang F."/>
            <person name="Liu H."/>
            <person name="Zhao H."/>
            <person name="Xu D."/>
            <person name="Zhang Y."/>
        </authorList>
    </citation>
    <scope>NUCLEOTIDE SEQUENCE [LARGE SCALE GENOMIC DNA]</scope>
    <source>
        <strain evidence="2">cv. Niubang</strain>
    </source>
</reference>
<sequence length="266" mass="30918">MLCAGSVRAKNTMNIMLTNLDDSGKVRVKPRDPRRALHSKSLQNPACTGPPKFCENERATCTTRPPSEWDWAVHLKTLLRSPSNHKTLGDVEQYFRRFDDQQRVAIQRERSKRMEEQKKMFANHKLCLVLDLYHTLLNSAKDEMLKKKEEQDREKPHRHPFRSPRMGMWTKLWPGIWNFLEKASKLYELHLYTMENKLYATEMAKVLDPKGVIFNGHVILRDDDGDNVDGNPKTNDLEGVLGMESVVVIIDDSIRVWPHNKLNLNS</sequence>
<organism evidence="1 2">
    <name type="scientific">Arctium lappa</name>
    <name type="common">Greater burdock</name>
    <name type="synonym">Lappa major</name>
    <dbReference type="NCBI Taxonomy" id="4217"/>
    <lineage>
        <taxon>Eukaryota</taxon>
        <taxon>Viridiplantae</taxon>
        <taxon>Streptophyta</taxon>
        <taxon>Embryophyta</taxon>
        <taxon>Tracheophyta</taxon>
        <taxon>Spermatophyta</taxon>
        <taxon>Magnoliopsida</taxon>
        <taxon>eudicotyledons</taxon>
        <taxon>Gunneridae</taxon>
        <taxon>Pentapetalae</taxon>
        <taxon>asterids</taxon>
        <taxon>campanulids</taxon>
        <taxon>Asterales</taxon>
        <taxon>Asteraceae</taxon>
        <taxon>Carduoideae</taxon>
        <taxon>Cardueae</taxon>
        <taxon>Arctiinae</taxon>
        <taxon>Arctium</taxon>
    </lineage>
</organism>
<accession>A0ACB9B8U9</accession>
<gene>
    <name evidence="1" type="ORF">L6452_19535</name>
</gene>
<proteinExistence type="predicted"/>
<dbReference type="EMBL" id="CM042052">
    <property type="protein sequence ID" value="KAI3718656.1"/>
    <property type="molecule type" value="Genomic_DNA"/>
</dbReference>
<name>A0ACB9B8U9_ARCLA</name>
<evidence type="ECO:0000313" key="2">
    <source>
        <dbReference type="Proteomes" id="UP001055879"/>
    </source>
</evidence>
<comment type="caution">
    <text evidence="1">The sequence shown here is derived from an EMBL/GenBank/DDBJ whole genome shotgun (WGS) entry which is preliminary data.</text>
</comment>
<reference evidence="2" key="1">
    <citation type="journal article" date="2022" name="Mol. Ecol. Resour.">
        <title>The genomes of chicory, endive, great burdock and yacon provide insights into Asteraceae palaeo-polyploidization history and plant inulin production.</title>
        <authorList>
            <person name="Fan W."/>
            <person name="Wang S."/>
            <person name="Wang H."/>
            <person name="Wang A."/>
            <person name="Jiang F."/>
            <person name="Liu H."/>
            <person name="Zhao H."/>
            <person name="Xu D."/>
            <person name="Zhang Y."/>
        </authorList>
    </citation>
    <scope>NUCLEOTIDE SEQUENCE [LARGE SCALE GENOMIC DNA]</scope>
    <source>
        <strain evidence="2">cv. Niubang</strain>
    </source>
</reference>
<evidence type="ECO:0000313" key="1">
    <source>
        <dbReference type="EMBL" id="KAI3718656.1"/>
    </source>
</evidence>
<dbReference type="Proteomes" id="UP001055879">
    <property type="component" value="Linkage Group LG06"/>
</dbReference>
<keyword evidence="2" id="KW-1185">Reference proteome</keyword>
<protein>
    <submittedName>
        <fullName evidence="1">Uncharacterized protein</fullName>
    </submittedName>
</protein>